<name>A0A8C5CTE7_GADMO</name>
<evidence type="ECO:0000256" key="3">
    <source>
        <dbReference type="PROSITE-ProRule" id="PRU00104"/>
    </source>
</evidence>
<sequence length="225" mass="25160">MNFFGCRIDLQTILQKLVNKVDYNFSPTSNQINVSTTVGEANDTITEAADSLDIVGALRHVSSLEEKDSLVKSDNSHYGTCFHRFADGLQTLGLLKEIRENPAVFFHFFVNEEIPLQAKDLCKLFVVDFSASLNHCFSPLSCVTEGECSPVTLERVLEFSSGASKVPPLGFPYPPQIQFIHKDNRIFPEANTCIIILRLPLHSSYECFKKYMMEGILQAPTFGLA</sequence>
<dbReference type="OMA" id="HRPQIEF"/>
<feature type="domain" description="HECT" evidence="4">
    <location>
        <begin position="155"/>
        <end position="225"/>
    </location>
</feature>
<dbReference type="InterPro" id="IPR000569">
    <property type="entry name" value="HECT_dom"/>
</dbReference>
<dbReference type="SUPFAM" id="SSF56204">
    <property type="entry name" value="Hect, E3 ligase catalytic domain"/>
    <property type="match status" value="1"/>
</dbReference>
<dbReference type="Pfam" id="PF00632">
    <property type="entry name" value="HECT"/>
    <property type="match status" value="1"/>
</dbReference>
<keyword evidence="2 3" id="KW-0833">Ubl conjugation pathway</keyword>
<dbReference type="AlphaFoldDB" id="A0A8C5CTE7"/>
<reference evidence="5" key="1">
    <citation type="submission" date="2025-08" db="UniProtKB">
        <authorList>
            <consortium name="Ensembl"/>
        </authorList>
    </citation>
    <scope>IDENTIFICATION</scope>
</reference>
<dbReference type="InterPro" id="IPR035983">
    <property type="entry name" value="Hect_E3_ubiquitin_ligase"/>
</dbReference>
<keyword evidence="6" id="KW-1185">Reference proteome</keyword>
<feature type="active site" description="Glycyl thioester intermediate" evidence="3">
    <location>
        <position position="193"/>
    </location>
</feature>
<dbReference type="GO" id="GO:0004842">
    <property type="term" value="F:ubiquitin-protein transferase activity"/>
    <property type="evidence" value="ECO:0007669"/>
    <property type="project" value="InterPro"/>
</dbReference>
<accession>A0A8C5CTE7</accession>
<proteinExistence type="predicted"/>
<evidence type="ECO:0000256" key="1">
    <source>
        <dbReference type="ARBA" id="ARBA00022679"/>
    </source>
</evidence>
<dbReference type="Proteomes" id="UP000694546">
    <property type="component" value="Chromosome 4"/>
</dbReference>
<dbReference type="GeneTree" id="ENSGT00950000182865"/>
<dbReference type="PROSITE" id="PS50237">
    <property type="entry name" value="HECT"/>
    <property type="match status" value="1"/>
</dbReference>
<organism evidence="5 6">
    <name type="scientific">Gadus morhua</name>
    <name type="common">Atlantic cod</name>
    <dbReference type="NCBI Taxonomy" id="8049"/>
    <lineage>
        <taxon>Eukaryota</taxon>
        <taxon>Metazoa</taxon>
        <taxon>Chordata</taxon>
        <taxon>Craniata</taxon>
        <taxon>Vertebrata</taxon>
        <taxon>Euteleostomi</taxon>
        <taxon>Actinopterygii</taxon>
        <taxon>Neopterygii</taxon>
        <taxon>Teleostei</taxon>
        <taxon>Neoteleostei</taxon>
        <taxon>Acanthomorphata</taxon>
        <taxon>Zeiogadaria</taxon>
        <taxon>Gadariae</taxon>
        <taxon>Gadiformes</taxon>
        <taxon>Gadoidei</taxon>
        <taxon>Gadidae</taxon>
        <taxon>Gadus</taxon>
    </lineage>
</organism>
<dbReference type="Gene3D" id="3.30.2410.10">
    <property type="entry name" value="Hect, E3 ligase catalytic domain"/>
    <property type="match status" value="1"/>
</dbReference>
<evidence type="ECO:0000259" key="4">
    <source>
        <dbReference type="PROSITE" id="PS50237"/>
    </source>
</evidence>
<evidence type="ECO:0000313" key="6">
    <source>
        <dbReference type="Proteomes" id="UP000694546"/>
    </source>
</evidence>
<dbReference type="Ensembl" id="ENSGMOT00000058771.1">
    <property type="protein sequence ID" value="ENSGMOP00000065899.1"/>
    <property type="gene ID" value="ENSGMOG00000024530.1"/>
</dbReference>
<keyword evidence="1" id="KW-0808">Transferase</keyword>
<reference evidence="5" key="2">
    <citation type="submission" date="2025-09" db="UniProtKB">
        <authorList>
            <consortium name="Ensembl"/>
        </authorList>
    </citation>
    <scope>IDENTIFICATION</scope>
</reference>
<evidence type="ECO:0000313" key="5">
    <source>
        <dbReference type="Ensembl" id="ENSGMOP00000065899.1"/>
    </source>
</evidence>
<protein>
    <recommendedName>
        <fullName evidence="4">HECT domain-containing protein</fullName>
    </recommendedName>
</protein>
<evidence type="ECO:0000256" key="2">
    <source>
        <dbReference type="ARBA" id="ARBA00022786"/>
    </source>
</evidence>